<evidence type="ECO:0000256" key="3">
    <source>
        <dbReference type="ARBA" id="ARBA00023315"/>
    </source>
</evidence>
<dbReference type="SUPFAM" id="SSF69593">
    <property type="entry name" value="Glycerol-3-phosphate (1)-acyltransferase"/>
    <property type="match status" value="1"/>
</dbReference>
<evidence type="ECO:0000256" key="2">
    <source>
        <dbReference type="ARBA" id="ARBA00022679"/>
    </source>
</evidence>
<dbReference type="AlphaFoldDB" id="A0A225DZZ2"/>
<evidence type="ECO:0000259" key="4">
    <source>
        <dbReference type="SMART" id="SM00563"/>
    </source>
</evidence>
<keyword evidence="6" id="KW-1185">Reference proteome</keyword>
<dbReference type="Pfam" id="PF01553">
    <property type="entry name" value="Acyltransferase"/>
    <property type="match status" value="1"/>
</dbReference>
<dbReference type="CDD" id="cd07989">
    <property type="entry name" value="LPLAT_AGPAT-like"/>
    <property type="match status" value="1"/>
</dbReference>
<comment type="caution">
    <text evidence="5">The sequence shown here is derived from an EMBL/GenBank/DDBJ whole genome shotgun (WGS) entry which is preliminary data.</text>
</comment>
<feature type="domain" description="Phospholipid/glycerol acyltransferase" evidence="4">
    <location>
        <begin position="43"/>
        <end position="154"/>
    </location>
</feature>
<evidence type="ECO:0000313" key="6">
    <source>
        <dbReference type="Proteomes" id="UP000214646"/>
    </source>
</evidence>
<gene>
    <name evidence="5" type="ORF">FRUB_02925</name>
</gene>
<keyword evidence="3 5" id="KW-0012">Acyltransferase</keyword>
<dbReference type="PANTHER" id="PTHR10434">
    <property type="entry name" value="1-ACYL-SN-GLYCEROL-3-PHOSPHATE ACYLTRANSFERASE"/>
    <property type="match status" value="1"/>
</dbReference>
<sequence length="223" mass="24543">MSLTPVVDWGFYQAAYWSAFYGFTFGCSLRSIGREHVPVSGPVLLVSNHQSFIDPVLVGVSATRQLTYLARDNLFHNRILGRIIRHYGAVPIDRGFGKEGLMAVLRELDRGSAVLMFPEGERSQTGALQPLKPGVSLLLKRVTCPIVPVGISGAYAAWPRQQKWPSFDPLLLPTTGRAIAVAFGPPLDPSQFRGRDREAMLAPLQTSIATAHAHAERIRRKVV</sequence>
<protein>
    <submittedName>
        <fullName evidence="5">1-acyl-sn-glycerol-3-phosphate acyltransferase</fullName>
    </submittedName>
</protein>
<reference evidence="6" key="1">
    <citation type="submission" date="2017-06" db="EMBL/GenBank/DDBJ databases">
        <title>Genome analysis of Fimbriiglobus ruber SP5, the first member of the order Planctomycetales with confirmed chitinolytic capability.</title>
        <authorList>
            <person name="Ravin N.V."/>
            <person name="Rakitin A.L."/>
            <person name="Ivanova A.A."/>
            <person name="Beletsky A.V."/>
            <person name="Kulichevskaya I.S."/>
            <person name="Mardanov A.V."/>
            <person name="Dedysh S.N."/>
        </authorList>
    </citation>
    <scope>NUCLEOTIDE SEQUENCE [LARGE SCALE GENOMIC DNA]</scope>
    <source>
        <strain evidence="6">SP5</strain>
    </source>
</reference>
<evidence type="ECO:0000256" key="1">
    <source>
        <dbReference type="ARBA" id="ARBA00005189"/>
    </source>
</evidence>
<dbReference type="SMART" id="SM00563">
    <property type="entry name" value="PlsC"/>
    <property type="match status" value="1"/>
</dbReference>
<dbReference type="PANTHER" id="PTHR10434:SF11">
    <property type="entry name" value="1-ACYL-SN-GLYCEROL-3-PHOSPHATE ACYLTRANSFERASE"/>
    <property type="match status" value="1"/>
</dbReference>
<dbReference type="Proteomes" id="UP000214646">
    <property type="component" value="Unassembled WGS sequence"/>
</dbReference>
<dbReference type="GO" id="GO:0003841">
    <property type="term" value="F:1-acylglycerol-3-phosphate O-acyltransferase activity"/>
    <property type="evidence" value="ECO:0007669"/>
    <property type="project" value="TreeGrafter"/>
</dbReference>
<proteinExistence type="predicted"/>
<dbReference type="OrthoDB" id="9803035at2"/>
<name>A0A225DZZ2_9BACT</name>
<comment type="pathway">
    <text evidence="1">Lipid metabolism.</text>
</comment>
<dbReference type="GO" id="GO:0006654">
    <property type="term" value="P:phosphatidic acid biosynthetic process"/>
    <property type="evidence" value="ECO:0007669"/>
    <property type="project" value="TreeGrafter"/>
</dbReference>
<organism evidence="5 6">
    <name type="scientific">Fimbriiglobus ruber</name>
    <dbReference type="NCBI Taxonomy" id="1908690"/>
    <lineage>
        <taxon>Bacteria</taxon>
        <taxon>Pseudomonadati</taxon>
        <taxon>Planctomycetota</taxon>
        <taxon>Planctomycetia</taxon>
        <taxon>Gemmatales</taxon>
        <taxon>Gemmataceae</taxon>
        <taxon>Fimbriiglobus</taxon>
    </lineage>
</organism>
<keyword evidence="2 5" id="KW-0808">Transferase</keyword>
<dbReference type="InterPro" id="IPR002123">
    <property type="entry name" value="Plipid/glycerol_acylTrfase"/>
</dbReference>
<dbReference type="EMBL" id="NIDE01000004">
    <property type="protein sequence ID" value="OWK43326.1"/>
    <property type="molecule type" value="Genomic_DNA"/>
</dbReference>
<accession>A0A225DZZ2</accession>
<dbReference type="RefSeq" id="WP_088254185.1">
    <property type="nucleotide sequence ID" value="NZ_NIDE01000004.1"/>
</dbReference>
<evidence type="ECO:0000313" key="5">
    <source>
        <dbReference type="EMBL" id="OWK43326.1"/>
    </source>
</evidence>